<dbReference type="GO" id="GO:0000711">
    <property type="term" value="P:meiotic DNA repair synthesis"/>
    <property type="evidence" value="ECO:0007669"/>
    <property type="project" value="InterPro"/>
</dbReference>
<feature type="region of interest" description="Disordered" evidence="1">
    <location>
        <begin position="145"/>
        <end position="183"/>
    </location>
</feature>
<dbReference type="GO" id="GO:0007129">
    <property type="term" value="P:homologous chromosome pairing at meiosis"/>
    <property type="evidence" value="ECO:0007669"/>
    <property type="project" value="InterPro"/>
</dbReference>
<feature type="region of interest" description="Disordered" evidence="1">
    <location>
        <begin position="21"/>
        <end position="48"/>
    </location>
</feature>
<reference evidence="2" key="2">
    <citation type="submission" date="2025-08" db="UniProtKB">
        <authorList>
            <consortium name="Ensembl"/>
        </authorList>
    </citation>
    <scope>IDENTIFICATION</scope>
</reference>
<dbReference type="RefSeq" id="XP_027704590.1">
    <property type="nucleotide sequence ID" value="XM_027848789.1"/>
</dbReference>
<dbReference type="GeneID" id="114033323"/>
<reference evidence="2" key="3">
    <citation type="submission" date="2025-09" db="UniProtKB">
        <authorList>
            <consortium name="Ensembl"/>
        </authorList>
    </citation>
    <scope>IDENTIFICATION</scope>
</reference>
<evidence type="ECO:0000256" key="1">
    <source>
        <dbReference type="SAM" id="MobiDB-lite"/>
    </source>
</evidence>
<proteinExistence type="predicted"/>
<dbReference type="OMA" id="VPCVYYE"/>
<dbReference type="Proteomes" id="UP000314987">
    <property type="component" value="Unassembled WGS sequence"/>
</dbReference>
<dbReference type="PANTHER" id="PTHR35258:SF1">
    <property type="entry name" value="SPERMATOGENESIS-ASSOCIATED PROTEIN 22"/>
    <property type="match status" value="1"/>
</dbReference>
<dbReference type="GeneTree" id="ENSGT00390000018151"/>
<evidence type="ECO:0008006" key="4">
    <source>
        <dbReference type="Google" id="ProtNLM"/>
    </source>
</evidence>
<dbReference type="CTD" id="84690"/>
<accession>A0A4X2M2Z2</accession>
<organism evidence="2 3">
    <name type="scientific">Vombatus ursinus</name>
    <name type="common">Common wombat</name>
    <dbReference type="NCBI Taxonomy" id="29139"/>
    <lineage>
        <taxon>Eukaryota</taxon>
        <taxon>Metazoa</taxon>
        <taxon>Chordata</taxon>
        <taxon>Craniata</taxon>
        <taxon>Vertebrata</taxon>
        <taxon>Euteleostomi</taxon>
        <taxon>Mammalia</taxon>
        <taxon>Metatheria</taxon>
        <taxon>Diprotodontia</taxon>
        <taxon>Vombatidae</taxon>
        <taxon>Vombatus</taxon>
    </lineage>
</organism>
<evidence type="ECO:0000313" key="2">
    <source>
        <dbReference type="Ensembl" id="ENSVURP00010032154.1"/>
    </source>
</evidence>
<name>A0A4X2M2Z2_VOMUR</name>
<dbReference type="GO" id="GO:0007276">
    <property type="term" value="P:gamete generation"/>
    <property type="evidence" value="ECO:0007669"/>
    <property type="project" value="InterPro"/>
</dbReference>
<sequence length="325" mass="35835">MKKSVPGSMARLTAGCLPVPLFNQKKRARQPFTSSPGAASETQDFPPLPTDFVWEMMKPEVPPPKKMMKAGQPSPTQESGFNRDQLDMARGHNWSSWSHREESTKAWDRNEFAPPRKSSCSVASSGPGAGLATLETNQRRWGHPQAAGARGLGSGGSSSHVARCNSQPGQLKRRSFGNTPEEKGIKEVPGCQLMLKEDDTSLRILPAVIESMKLWKERLPHWPLLFEVLGTLDSAVTSGAHGAKTFLLRDGKSTVPCAFYEIDRELPRLIRGHIHRCVGSYDPKRGLLQCVSVRPASASEQRTFQEFVRTADAKLSYYASAMSEM</sequence>
<dbReference type="AlphaFoldDB" id="A0A4X2M2Z2"/>
<feature type="region of interest" description="Disordered" evidence="1">
    <location>
        <begin position="63"/>
        <end position="82"/>
    </location>
</feature>
<dbReference type="GO" id="GO:0051445">
    <property type="term" value="P:regulation of meiotic cell cycle"/>
    <property type="evidence" value="ECO:0007669"/>
    <property type="project" value="TreeGrafter"/>
</dbReference>
<evidence type="ECO:0000313" key="3">
    <source>
        <dbReference type="Proteomes" id="UP000314987"/>
    </source>
</evidence>
<feature type="compositionally biased region" description="Polar residues" evidence="1">
    <location>
        <begin position="31"/>
        <end position="43"/>
    </location>
</feature>
<dbReference type="STRING" id="29139.ENSVURP00010032154"/>
<dbReference type="InterPro" id="IPR033536">
    <property type="entry name" value="Spata22"/>
</dbReference>
<reference evidence="3" key="1">
    <citation type="submission" date="2018-12" db="EMBL/GenBank/DDBJ databases">
        <authorList>
            <person name="Yazar S."/>
        </authorList>
    </citation>
    <scope>NUCLEOTIDE SEQUENCE [LARGE SCALE GENOMIC DNA]</scope>
</reference>
<dbReference type="Ensembl" id="ENSVURT00010036612.1">
    <property type="protein sequence ID" value="ENSVURP00010032154.1"/>
    <property type="gene ID" value="ENSVURG00010024533.1"/>
</dbReference>
<gene>
    <name evidence="2" type="primary">SPATA22</name>
</gene>
<protein>
    <recommendedName>
        <fullName evidence="4">Spermatogenesis associated 22</fullName>
    </recommendedName>
</protein>
<dbReference type="PANTHER" id="PTHR35258">
    <property type="entry name" value="SPERMATOGENESIS-ASSOCIATED PROTEIN 22"/>
    <property type="match status" value="1"/>
</dbReference>
<feature type="compositionally biased region" description="Polar residues" evidence="1">
    <location>
        <begin position="73"/>
        <end position="82"/>
    </location>
</feature>
<keyword evidence="3" id="KW-1185">Reference proteome</keyword>